<reference evidence="2" key="1">
    <citation type="submission" date="2021-12" db="EMBL/GenBank/DDBJ databases">
        <title>Discovery of the Pendulisporaceae a myxobacterial family with distinct sporulation behavior and unique specialized metabolism.</title>
        <authorList>
            <person name="Garcia R."/>
            <person name="Popoff A."/>
            <person name="Bader C.D."/>
            <person name="Loehr J."/>
            <person name="Walesch S."/>
            <person name="Walt C."/>
            <person name="Boldt J."/>
            <person name="Bunk B."/>
            <person name="Haeckl F.J.F.P.J."/>
            <person name="Gunesch A.P."/>
            <person name="Birkelbach J."/>
            <person name="Nuebel U."/>
            <person name="Pietschmann T."/>
            <person name="Bach T."/>
            <person name="Mueller R."/>
        </authorList>
    </citation>
    <scope>NUCLEOTIDE SEQUENCE</scope>
    <source>
        <strain evidence="2">MSr11367</strain>
    </source>
</reference>
<keyword evidence="1" id="KW-0472">Membrane</keyword>
<gene>
    <name evidence="2" type="ORF">LVJ94_28265</name>
</gene>
<keyword evidence="1" id="KW-0812">Transmembrane</keyword>
<keyword evidence="3" id="KW-1185">Reference proteome</keyword>
<name>A0ABZ2KQ83_9BACT</name>
<feature type="transmembrane region" description="Helical" evidence="1">
    <location>
        <begin position="21"/>
        <end position="44"/>
    </location>
</feature>
<keyword evidence="1" id="KW-1133">Transmembrane helix</keyword>
<proteinExistence type="predicted"/>
<organism evidence="2 3">
    <name type="scientific">Pendulispora rubella</name>
    <dbReference type="NCBI Taxonomy" id="2741070"/>
    <lineage>
        <taxon>Bacteria</taxon>
        <taxon>Pseudomonadati</taxon>
        <taxon>Myxococcota</taxon>
        <taxon>Myxococcia</taxon>
        <taxon>Myxococcales</taxon>
        <taxon>Sorangiineae</taxon>
        <taxon>Pendulisporaceae</taxon>
        <taxon>Pendulispora</taxon>
    </lineage>
</organism>
<dbReference type="Proteomes" id="UP001374803">
    <property type="component" value="Chromosome"/>
</dbReference>
<feature type="transmembrane region" description="Helical" evidence="1">
    <location>
        <begin position="50"/>
        <end position="73"/>
    </location>
</feature>
<protein>
    <recommendedName>
        <fullName evidence="4">PrgI family protein</fullName>
    </recommendedName>
</protein>
<evidence type="ECO:0000313" key="2">
    <source>
        <dbReference type="EMBL" id="WXB00804.1"/>
    </source>
</evidence>
<dbReference type="EMBL" id="CP089983">
    <property type="protein sequence ID" value="WXB00804.1"/>
    <property type="molecule type" value="Genomic_DNA"/>
</dbReference>
<sequence length="307" mass="32931">MNRYLVTAGGRHVASRLAPGLMTAGVFIVPFVVAFIVGCIAGLLHSTALGILAAVLWLLLLLTGPGVIFWSLARAKSQLSQGNAAWLRGDSLTSVRCAHFVLTWIFRSDLRTGALHLLGLTAEADGEFALAYELFSLAKDMTPAAISSRLRGKLHATLEAHTALTAAALGRADLAQAAIARGWYQVQLAQLPPGALDFFLDDSALPVPKFISVASNIDIVETRRDPRGLLFLAGTVAAFRNDERKVAAEVGARMHEWLGTLLPREALLFRVTMGRALAEVAGPHRALPAPSLEGDPMRAWIERALGF</sequence>
<dbReference type="RefSeq" id="WP_394830406.1">
    <property type="nucleotide sequence ID" value="NZ_CP089929.1"/>
</dbReference>
<evidence type="ECO:0000313" key="3">
    <source>
        <dbReference type="Proteomes" id="UP001374803"/>
    </source>
</evidence>
<evidence type="ECO:0000256" key="1">
    <source>
        <dbReference type="SAM" id="Phobius"/>
    </source>
</evidence>
<evidence type="ECO:0008006" key="4">
    <source>
        <dbReference type="Google" id="ProtNLM"/>
    </source>
</evidence>
<accession>A0ABZ2KQ83</accession>